<accession>B4D9K4</accession>
<organism evidence="1 2">
    <name type="scientific">Chthoniobacter flavus Ellin428</name>
    <dbReference type="NCBI Taxonomy" id="497964"/>
    <lineage>
        <taxon>Bacteria</taxon>
        <taxon>Pseudomonadati</taxon>
        <taxon>Verrucomicrobiota</taxon>
        <taxon>Spartobacteria</taxon>
        <taxon>Chthoniobacterales</taxon>
        <taxon>Chthoniobacteraceae</taxon>
        <taxon>Chthoniobacter</taxon>
    </lineage>
</organism>
<dbReference type="AlphaFoldDB" id="B4D9K4"/>
<dbReference type="EMBL" id="ABVL01000026">
    <property type="protein sequence ID" value="EDY16965.1"/>
    <property type="molecule type" value="Genomic_DNA"/>
</dbReference>
<gene>
    <name evidence="1" type="ORF">CfE428DRAFT_5594</name>
</gene>
<proteinExistence type="predicted"/>
<name>B4D9K4_9BACT</name>
<reference evidence="1 2" key="1">
    <citation type="journal article" date="2011" name="J. Bacteriol.">
        <title>Genome sequence of Chthoniobacter flavus Ellin428, an aerobic heterotrophic soil bacterium.</title>
        <authorList>
            <person name="Kant R."/>
            <person name="van Passel M.W."/>
            <person name="Palva A."/>
            <person name="Lucas S."/>
            <person name="Lapidus A."/>
            <person name="Glavina Del Rio T."/>
            <person name="Dalin E."/>
            <person name="Tice H."/>
            <person name="Bruce D."/>
            <person name="Goodwin L."/>
            <person name="Pitluck S."/>
            <person name="Larimer F.W."/>
            <person name="Land M.L."/>
            <person name="Hauser L."/>
            <person name="Sangwan P."/>
            <person name="de Vos W.M."/>
            <person name="Janssen P.H."/>
            <person name="Smidt H."/>
        </authorList>
    </citation>
    <scope>NUCLEOTIDE SEQUENCE [LARGE SCALE GENOMIC DNA]</scope>
    <source>
        <strain evidence="1 2">Ellin428</strain>
    </source>
</reference>
<sequence length="48" mass="5141">MAEIASSRGIRQKNGDFGIGEPLRLKTLNDGFSLALGGSDTEYGFGHR</sequence>
<comment type="caution">
    <text evidence="1">The sequence shown here is derived from an EMBL/GenBank/DDBJ whole genome shotgun (WGS) entry which is preliminary data.</text>
</comment>
<evidence type="ECO:0000313" key="1">
    <source>
        <dbReference type="EMBL" id="EDY16965.1"/>
    </source>
</evidence>
<keyword evidence="2" id="KW-1185">Reference proteome</keyword>
<dbReference type="Proteomes" id="UP000005824">
    <property type="component" value="Unassembled WGS sequence"/>
</dbReference>
<evidence type="ECO:0000313" key="2">
    <source>
        <dbReference type="Proteomes" id="UP000005824"/>
    </source>
</evidence>
<protein>
    <submittedName>
        <fullName evidence="1">Uncharacterized protein</fullName>
    </submittedName>
</protein>
<dbReference type="InParanoid" id="B4D9K4"/>